<dbReference type="AlphaFoldDB" id="A0A068VW49"/>
<evidence type="ECO:0000256" key="1">
    <source>
        <dbReference type="SAM" id="MobiDB-lite"/>
    </source>
</evidence>
<reference evidence="2" key="1">
    <citation type="submission" date="2014-08" db="EMBL/GenBank/DDBJ databases">
        <authorList>
            <person name="Falentin Helene"/>
        </authorList>
    </citation>
    <scope>NUCLEOTIDE SEQUENCE</scope>
</reference>
<sequence length="31" mass="3336">MTTELTIGPPIPATHGDMMGGPFVAHRKFQP</sequence>
<gene>
    <name evidence="2" type="ORF">PFCIRM138_06250</name>
</gene>
<protein>
    <submittedName>
        <fullName evidence="2">Uncharacterized protein</fullName>
    </submittedName>
</protein>
<evidence type="ECO:0000313" key="2">
    <source>
        <dbReference type="EMBL" id="CEP26261.1"/>
    </source>
</evidence>
<accession>A0A068VW49</accession>
<proteinExistence type="predicted"/>
<name>A0A068VW49_PROFF</name>
<feature type="region of interest" description="Disordered" evidence="1">
    <location>
        <begin position="1"/>
        <end position="22"/>
    </location>
</feature>
<organism evidence="2">
    <name type="scientific">Propionibacterium freudenreichii subsp. freudenreichii</name>
    <dbReference type="NCBI Taxonomy" id="66712"/>
    <lineage>
        <taxon>Bacteria</taxon>
        <taxon>Bacillati</taxon>
        <taxon>Actinomycetota</taxon>
        <taxon>Actinomycetes</taxon>
        <taxon>Propionibacteriales</taxon>
        <taxon>Propionibacteriaceae</taxon>
        <taxon>Propionibacterium</taxon>
    </lineage>
</organism>
<dbReference type="EMBL" id="LM676398">
    <property type="protein sequence ID" value="CEP26261.1"/>
    <property type="molecule type" value="Genomic_DNA"/>
</dbReference>